<evidence type="ECO:0000313" key="9">
    <source>
        <dbReference type="Proteomes" id="UP000305778"/>
    </source>
</evidence>
<keyword evidence="5" id="KW-0046">Antibiotic resistance</keyword>
<dbReference type="PANTHER" id="PTHR43229:SF2">
    <property type="entry name" value="NODULATION PROTEIN J"/>
    <property type="match status" value="1"/>
</dbReference>
<evidence type="ECO:0000256" key="4">
    <source>
        <dbReference type="ARBA" id="ARBA00023136"/>
    </source>
</evidence>
<reference evidence="8 9" key="1">
    <citation type="submission" date="2019-04" db="EMBL/GenBank/DDBJ databases">
        <title>Streptomyces oryziradicis sp. nov., a novel actinomycete isolated from rhizosphere soil of rice (Oryza sativa L.).</title>
        <authorList>
            <person name="Li C."/>
        </authorList>
    </citation>
    <scope>NUCLEOTIDE SEQUENCE [LARGE SCALE GENOMIC DNA]</scope>
    <source>
        <strain evidence="8 9">NEAU-C40</strain>
    </source>
</reference>
<feature type="transmembrane region" description="Helical" evidence="6">
    <location>
        <begin position="20"/>
        <end position="40"/>
    </location>
</feature>
<evidence type="ECO:0000256" key="3">
    <source>
        <dbReference type="ARBA" id="ARBA00022989"/>
    </source>
</evidence>
<keyword evidence="9" id="KW-1185">Reference proteome</keyword>
<gene>
    <name evidence="8" type="ORF">FCI23_32380</name>
</gene>
<name>A0A4U0SAU6_9ACTN</name>
<dbReference type="OrthoDB" id="63188at2"/>
<dbReference type="GO" id="GO:0043190">
    <property type="term" value="C:ATP-binding cassette (ABC) transporter complex"/>
    <property type="evidence" value="ECO:0007669"/>
    <property type="project" value="InterPro"/>
</dbReference>
<protein>
    <submittedName>
        <fullName evidence="8">ABC transporter permease</fullName>
    </submittedName>
</protein>
<accession>A0A4U0SAU6</accession>
<dbReference type="InterPro" id="IPR000412">
    <property type="entry name" value="ABC_2_transport"/>
</dbReference>
<evidence type="ECO:0000256" key="2">
    <source>
        <dbReference type="ARBA" id="ARBA00022692"/>
    </source>
</evidence>
<feature type="domain" description="ABC-2 type transporter transmembrane" evidence="7">
    <location>
        <begin position="52"/>
        <end position="237"/>
    </location>
</feature>
<keyword evidence="4 6" id="KW-0472">Membrane</keyword>
<feature type="transmembrane region" description="Helical" evidence="6">
    <location>
        <begin position="169"/>
        <end position="191"/>
    </location>
</feature>
<evidence type="ECO:0000259" key="7">
    <source>
        <dbReference type="Pfam" id="PF12698"/>
    </source>
</evidence>
<comment type="caution">
    <text evidence="8">The sequence shown here is derived from an EMBL/GenBank/DDBJ whole genome shotgun (WGS) entry which is preliminary data.</text>
</comment>
<proteinExistence type="predicted"/>
<organism evidence="8 9">
    <name type="scientific">Actinacidiphila oryziradicis</name>
    <dbReference type="NCBI Taxonomy" id="2571141"/>
    <lineage>
        <taxon>Bacteria</taxon>
        <taxon>Bacillati</taxon>
        <taxon>Actinomycetota</taxon>
        <taxon>Actinomycetes</taxon>
        <taxon>Kitasatosporales</taxon>
        <taxon>Streptomycetaceae</taxon>
        <taxon>Actinacidiphila</taxon>
    </lineage>
</organism>
<dbReference type="RefSeq" id="WP_136727588.1">
    <property type="nucleotide sequence ID" value="NZ_SUMC01000040.1"/>
</dbReference>
<feature type="transmembrane region" description="Helical" evidence="6">
    <location>
        <begin position="97"/>
        <end position="122"/>
    </location>
</feature>
<evidence type="ECO:0000313" key="8">
    <source>
        <dbReference type="EMBL" id="TKA06342.1"/>
    </source>
</evidence>
<comment type="subcellular location">
    <subcellularLocation>
        <location evidence="1">Membrane</location>
        <topology evidence="1">Multi-pass membrane protein</topology>
    </subcellularLocation>
</comment>
<dbReference type="PIRSF" id="PIRSF006648">
    <property type="entry name" value="DrrB"/>
    <property type="match status" value="1"/>
</dbReference>
<dbReference type="Proteomes" id="UP000305778">
    <property type="component" value="Unassembled WGS sequence"/>
</dbReference>
<dbReference type="InterPro" id="IPR051784">
    <property type="entry name" value="Nod_factor_ABC_transporter"/>
</dbReference>
<dbReference type="EMBL" id="SUMC01000040">
    <property type="protein sequence ID" value="TKA06342.1"/>
    <property type="molecule type" value="Genomic_DNA"/>
</dbReference>
<evidence type="ECO:0000256" key="5">
    <source>
        <dbReference type="ARBA" id="ARBA00023251"/>
    </source>
</evidence>
<dbReference type="GO" id="GO:0046677">
    <property type="term" value="P:response to antibiotic"/>
    <property type="evidence" value="ECO:0007669"/>
    <property type="project" value="UniProtKB-KW"/>
</dbReference>
<dbReference type="AlphaFoldDB" id="A0A4U0SAU6"/>
<keyword evidence="2 6" id="KW-0812">Transmembrane</keyword>
<sequence>MRTYLRLEIVRMASDKRFLILMLAMPVAMYLLFTNLFGAANNQPVGGLAPDLAVMISMAAFGAIGAALTATGPRIAQERTNGWMRQLRIMPLPTRSVIAAKILAALVWALPAILLVLLTAVIDHGVSLTAGQWVAIAGLLWVGTAPFAALGILIGYVTDDSSAFPVMYGVYLFLGAVGGLWMPASVLPSALRHISYALPSNRVAEFGWKIAAGHSLSLTGPAILLAWLIAFTGLAALAYRRTASR</sequence>
<feature type="transmembrane region" description="Helical" evidence="6">
    <location>
        <begin position="211"/>
        <end position="239"/>
    </location>
</feature>
<evidence type="ECO:0000256" key="1">
    <source>
        <dbReference type="ARBA" id="ARBA00004141"/>
    </source>
</evidence>
<keyword evidence="3 6" id="KW-1133">Transmembrane helix</keyword>
<dbReference type="InterPro" id="IPR013525">
    <property type="entry name" value="ABC2_TM"/>
</dbReference>
<dbReference type="PANTHER" id="PTHR43229">
    <property type="entry name" value="NODULATION PROTEIN J"/>
    <property type="match status" value="1"/>
</dbReference>
<feature type="transmembrane region" description="Helical" evidence="6">
    <location>
        <begin position="134"/>
        <end position="157"/>
    </location>
</feature>
<dbReference type="Pfam" id="PF12698">
    <property type="entry name" value="ABC2_membrane_3"/>
    <property type="match status" value="1"/>
</dbReference>
<dbReference type="GO" id="GO:0140359">
    <property type="term" value="F:ABC-type transporter activity"/>
    <property type="evidence" value="ECO:0007669"/>
    <property type="project" value="InterPro"/>
</dbReference>
<evidence type="ECO:0000256" key="6">
    <source>
        <dbReference type="SAM" id="Phobius"/>
    </source>
</evidence>
<feature type="transmembrane region" description="Helical" evidence="6">
    <location>
        <begin position="52"/>
        <end position="76"/>
    </location>
</feature>